<keyword evidence="3" id="KW-1185">Reference proteome</keyword>
<protein>
    <submittedName>
        <fullName evidence="2">Sugar kinase</fullName>
    </submittedName>
</protein>
<proteinExistence type="predicted"/>
<dbReference type="RefSeq" id="WP_069857169.1">
    <property type="nucleotide sequence ID" value="NZ_BDFE01000006.1"/>
</dbReference>
<name>A0A194AFW4_9BACT</name>
<evidence type="ECO:0000259" key="1">
    <source>
        <dbReference type="Pfam" id="PF01256"/>
    </source>
</evidence>
<dbReference type="AlphaFoldDB" id="A0A194AFW4"/>
<dbReference type="SUPFAM" id="SSF53613">
    <property type="entry name" value="Ribokinase-like"/>
    <property type="match status" value="1"/>
</dbReference>
<dbReference type="OrthoDB" id="5470480at2"/>
<sequence length="291" mass="31823">MLVIIGTIPDPHFPLVCGQVERRNDQIFVDGHAFAMHRGTPALIGAAVETARTLGHPMPHVFLIGDEGLGHGSRKLYAHLVEHIHEPEPATLVFHYLQPDVDWHNRILMAIDELCRPRPQLIADAGFMYAAKMSGFASSYDLFTPDMGELAFLADETAPHPFYTRGFILHNNSDAPALIQRAYAHDNAAAHLLVKGNTDMFATNTKCHWQLDSPSSEAMEAMGGTGDTLTGICATLINAKHPLPQACFLAALTNRLAGQVCHPTPETQVIEIINAIPKALEMAIKQSSTRQ</sequence>
<dbReference type="STRING" id="1592317.DPF_0354"/>
<feature type="domain" description="YjeF C-terminal" evidence="1">
    <location>
        <begin position="119"/>
        <end position="262"/>
    </location>
</feature>
<keyword evidence="2" id="KW-0808">Transferase</keyword>
<dbReference type="GO" id="GO:0016301">
    <property type="term" value="F:kinase activity"/>
    <property type="evidence" value="ECO:0007669"/>
    <property type="project" value="UniProtKB-KW"/>
</dbReference>
<keyword evidence="2" id="KW-0418">Kinase</keyword>
<organism evidence="2 3">
    <name type="scientific">Desulfoplanes formicivorans</name>
    <dbReference type="NCBI Taxonomy" id="1592317"/>
    <lineage>
        <taxon>Bacteria</taxon>
        <taxon>Pseudomonadati</taxon>
        <taxon>Thermodesulfobacteriota</taxon>
        <taxon>Desulfovibrionia</taxon>
        <taxon>Desulfovibrionales</taxon>
        <taxon>Desulfoplanaceae</taxon>
        <taxon>Desulfoplanes</taxon>
    </lineage>
</organism>
<dbReference type="Gene3D" id="3.40.1190.20">
    <property type="match status" value="1"/>
</dbReference>
<comment type="caution">
    <text evidence="2">The sequence shown here is derived from an EMBL/GenBank/DDBJ whole genome shotgun (WGS) entry which is preliminary data.</text>
</comment>
<dbReference type="GO" id="GO:0016836">
    <property type="term" value="F:hydro-lyase activity"/>
    <property type="evidence" value="ECO:0007669"/>
    <property type="project" value="InterPro"/>
</dbReference>
<evidence type="ECO:0000313" key="2">
    <source>
        <dbReference type="EMBL" id="GAU07659.1"/>
    </source>
</evidence>
<dbReference type="InterPro" id="IPR029056">
    <property type="entry name" value="Ribokinase-like"/>
</dbReference>
<dbReference type="Pfam" id="PF01256">
    <property type="entry name" value="Carb_kinase"/>
    <property type="match status" value="1"/>
</dbReference>
<evidence type="ECO:0000313" key="3">
    <source>
        <dbReference type="Proteomes" id="UP000095200"/>
    </source>
</evidence>
<reference evidence="3" key="1">
    <citation type="submission" date="2016-06" db="EMBL/GenBank/DDBJ databases">
        <title>Draft genome sequence of Desulfoplanes formicivorans strain Pf12B.</title>
        <authorList>
            <person name="Watanabe M."/>
            <person name="Kojima H."/>
            <person name="Fukui M."/>
        </authorList>
    </citation>
    <scope>NUCLEOTIDE SEQUENCE [LARGE SCALE GENOMIC DNA]</scope>
    <source>
        <strain evidence="3">Pf12B</strain>
    </source>
</reference>
<dbReference type="InterPro" id="IPR000631">
    <property type="entry name" value="CARKD"/>
</dbReference>
<dbReference type="Proteomes" id="UP000095200">
    <property type="component" value="Unassembled WGS sequence"/>
</dbReference>
<accession>A0A194AFW4</accession>
<dbReference type="EMBL" id="BDFE01000006">
    <property type="protein sequence ID" value="GAU07659.1"/>
    <property type="molecule type" value="Genomic_DNA"/>
</dbReference>
<gene>
    <name evidence="2" type="ORF">DPF_0354</name>
</gene>